<evidence type="ECO:0000256" key="5">
    <source>
        <dbReference type="ARBA" id="ARBA00022741"/>
    </source>
</evidence>
<dbReference type="GO" id="GO:0004825">
    <property type="term" value="F:methionine-tRNA ligase activity"/>
    <property type="evidence" value="ECO:0007669"/>
    <property type="project" value="UniProtKB-EC"/>
</dbReference>
<dbReference type="GO" id="GO:0006431">
    <property type="term" value="P:methionyl-tRNA aminoacylation"/>
    <property type="evidence" value="ECO:0007669"/>
    <property type="project" value="InterPro"/>
</dbReference>
<dbReference type="STRING" id="1801780.A2917_03525"/>
<dbReference type="PANTHER" id="PTHR43326">
    <property type="entry name" value="METHIONYL-TRNA SYNTHETASE"/>
    <property type="match status" value="1"/>
</dbReference>
<keyword evidence="8 11" id="KW-0030">Aminoacyl-tRNA synthetase</keyword>
<keyword evidence="6 11" id="KW-0067">ATP-binding</keyword>
<dbReference type="SUPFAM" id="SSF52374">
    <property type="entry name" value="Nucleotidylyl transferase"/>
    <property type="match status" value="1"/>
</dbReference>
<dbReference type="PANTHER" id="PTHR43326:SF1">
    <property type="entry name" value="METHIONINE--TRNA LIGASE, MITOCHONDRIAL"/>
    <property type="match status" value="1"/>
</dbReference>
<evidence type="ECO:0000313" key="13">
    <source>
        <dbReference type="EMBL" id="OGI95593.1"/>
    </source>
</evidence>
<dbReference type="Pfam" id="PF09334">
    <property type="entry name" value="tRNA-synt_1g"/>
    <property type="match status" value="1"/>
</dbReference>
<evidence type="ECO:0000256" key="7">
    <source>
        <dbReference type="ARBA" id="ARBA00022917"/>
    </source>
</evidence>
<name>A0A1F6XNC9_9BACT</name>
<evidence type="ECO:0000256" key="6">
    <source>
        <dbReference type="ARBA" id="ARBA00022840"/>
    </source>
</evidence>
<protein>
    <recommendedName>
        <fullName evidence="3">Methionine--tRNA ligase</fullName>
        <ecNumber evidence="2">6.1.1.10</ecNumber>
    </recommendedName>
    <alternativeName>
        <fullName evidence="9">Methionyl-tRNA synthetase</fullName>
    </alternativeName>
</protein>
<evidence type="ECO:0000259" key="12">
    <source>
        <dbReference type="Pfam" id="PF09334"/>
    </source>
</evidence>
<dbReference type="CDD" id="cd00814">
    <property type="entry name" value="MetRS_core"/>
    <property type="match status" value="1"/>
</dbReference>
<dbReference type="Gene3D" id="2.170.220.10">
    <property type="match status" value="1"/>
</dbReference>
<dbReference type="EMBL" id="MFVE01000005">
    <property type="protein sequence ID" value="OGI95593.1"/>
    <property type="molecule type" value="Genomic_DNA"/>
</dbReference>
<comment type="similarity">
    <text evidence="11">Belongs to the class-I aminoacyl-tRNA synthetase family.</text>
</comment>
<organism evidence="13 14">
    <name type="scientific">Candidatus Nomurabacteria bacterium RIFCSPLOWO2_01_FULL_42_17</name>
    <dbReference type="NCBI Taxonomy" id="1801780"/>
    <lineage>
        <taxon>Bacteria</taxon>
        <taxon>Candidatus Nomuraibacteriota</taxon>
    </lineage>
</organism>
<dbReference type="NCBIfam" id="TIGR00398">
    <property type="entry name" value="metG"/>
    <property type="match status" value="1"/>
</dbReference>
<accession>A0A1F6XNC9</accession>
<evidence type="ECO:0000256" key="4">
    <source>
        <dbReference type="ARBA" id="ARBA00022598"/>
    </source>
</evidence>
<dbReference type="SUPFAM" id="SSF47323">
    <property type="entry name" value="Anticodon-binding domain of a subclass of class I aminoacyl-tRNA synthetases"/>
    <property type="match status" value="1"/>
</dbReference>
<evidence type="ECO:0000256" key="11">
    <source>
        <dbReference type="RuleBase" id="RU363039"/>
    </source>
</evidence>
<dbReference type="PRINTS" id="PR01041">
    <property type="entry name" value="TRNASYNTHMET"/>
</dbReference>
<sequence>MTSKDKKYFYISTTIPYVNADPHIGFALELVQSDVIARYQRLIGREVFFSTGTDEYGQKIWEASQKEGKNVQDYVDHYAQKFIELKEILNLSYDNFIRTTSKEHNLAAQEFWRLCERKGDIYKKIYRGLYCIGCERFITEKDLLDGYCSLHPGKKPEMVEEENYFFRLTNYKKQLLEYLSDEKVVFPEWRRKEAIDFVNEGMEDFSISRSAERFSWGIPIPGDDTQVMYVWFGAFINYLSTLGWPGRTSPQPSPYKGEGGSNFEKFWQRGQTVQMAGKDMVKFQSVMWQGMLMSAGMPTTGTIVYHGFITGEGGVKISKSVGNGIHPNDIVSEYGTDALRYFLLREISTFEDSPFTIERFKEAYNANLANGLGNLVSRILTLSEKYLDKCPEIGEGSDFREYFSFFEKFDLKQAADYVWNEIGELDKFIQETEPFKVVKVDAQKGKEIIANMVLRLYQIAQMLDPIMPETNILLKKLIRENKKPEAPLFPRKD</sequence>
<dbReference type="AlphaFoldDB" id="A0A1F6XNC9"/>
<evidence type="ECO:0000256" key="1">
    <source>
        <dbReference type="ARBA" id="ARBA00003314"/>
    </source>
</evidence>
<comment type="catalytic activity">
    <reaction evidence="10">
        <text>tRNA(Met) + L-methionine + ATP = L-methionyl-tRNA(Met) + AMP + diphosphate</text>
        <dbReference type="Rhea" id="RHEA:13481"/>
        <dbReference type="Rhea" id="RHEA-COMP:9667"/>
        <dbReference type="Rhea" id="RHEA-COMP:9698"/>
        <dbReference type="ChEBI" id="CHEBI:30616"/>
        <dbReference type="ChEBI" id="CHEBI:33019"/>
        <dbReference type="ChEBI" id="CHEBI:57844"/>
        <dbReference type="ChEBI" id="CHEBI:78442"/>
        <dbReference type="ChEBI" id="CHEBI:78530"/>
        <dbReference type="ChEBI" id="CHEBI:456215"/>
        <dbReference type="EC" id="6.1.1.10"/>
    </reaction>
</comment>
<proteinExistence type="inferred from homology"/>
<evidence type="ECO:0000313" key="14">
    <source>
        <dbReference type="Proteomes" id="UP000178104"/>
    </source>
</evidence>
<dbReference type="InterPro" id="IPR015413">
    <property type="entry name" value="Methionyl/Leucyl_tRNA_Synth"/>
</dbReference>
<reference evidence="13 14" key="1">
    <citation type="journal article" date="2016" name="Nat. Commun.">
        <title>Thousands of microbial genomes shed light on interconnected biogeochemical processes in an aquifer system.</title>
        <authorList>
            <person name="Anantharaman K."/>
            <person name="Brown C.T."/>
            <person name="Hug L.A."/>
            <person name="Sharon I."/>
            <person name="Castelle C.J."/>
            <person name="Probst A.J."/>
            <person name="Thomas B.C."/>
            <person name="Singh A."/>
            <person name="Wilkins M.J."/>
            <person name="Karaoz U."/>
            <person name="Brodie E.L."/>
            <person name="Williams K.H."/>
            <person name="Hubbard S.S."/>
            <person name="Banfield J.F."/>
        </authorList>
    </citation>
    <scope>NUCLEOTIDE SEQUENCE [LARGE SCALE GENOMIC DNA]</scope>
</reference>
<keyword evidence="5 11" id="KW-0547">Nucleotide-binding</keyword>
<dbReference type="GO" id="GO:0005524">
    <property type="term" value="F:ATP binding"/>
    <property type="evidence" value="ECO:0007669"/>
    <property type="project" value="UniProtKB-KW"/>
</dbReference>
<keyword evidence="4 11" id="KW-0436">Ligase</keyword>
<dbReference type="InterPro" id="IPR014758">
    <property type="entry name" value="Met-tRNA_synth"/>
</dbReference>
<keyword evidence="7 11" id="KW-0648">Protein biosynthesis</keyword>
<dbReference type="EC" id="6.1.1.10" evidence="2"/>
<dbReference type="InterPro" id="IPR033911">
    <property type="entry name" value="MetRS_core"/>
</dbReference>
<comment type="function">
    <text evidence="1">Is required not only for elongation of protein synthesis but also for the initiation of all mRNA translation through initiator tRNA(fMet) aminoacylation.</text>
</comment>
<dbReference type="Gene3D" id="3.40.50.620">
    <property type="entry name" value="HUPs"/>
    <property type="match status" value="1"/>
</dbReference>
<evidence type="ECO:0000256" key="10">
    <source>
        <dbReference type="ARBA" id="ARBA00047364"/>
    </source>
</evidence>
<dbReference type="Proteomes" id="UP000178104">
    <property type="component" value="Unassembled WGS sequence"/>
</dbReference>
<evidence type="ECO:0000256" key="8">
    <source>
        <dbReference type="ARBA" id="ARBA00023146"/>
    </source>
</evidence>
<comment type="caution">
    <text evidence="13">The sequence shown here is derived from an EMBL/GenBank/DDBJ whole genome shotgun (WGS) entry which is preliminary data.</text>
</comment>
<evidence type="ECO:0000256" key="2">
    <source>
        <dbReference type="ARBA" id="ARBA00012838"/>
    </source>
</evidence>
<dbReference type="FunFam" id="2.170.220.10:FF:000001">
    <property type="entry name" value="methionine--tRNA ligase, mitochondrial"/>
    <property type="match status" value="1"/>
</dbReference>
<feature type="domain" description="Methionyl/Leucyl tRNA synthetase" evidence="12">
    <location>
        <begin position="141"/>
        <end position="379"/>
    </location>
</feature>
<dbReference type="InterPro" id="IPR014729">
    <property type="entry name" value="Rossmann-like_a/b/a_fold"/>
</dbReference>
<dbReference type="InterPro" id="IPR009080">
    <property type="entry name" value="tRNAsynth_Ia_anticodon-bd"/>
</dbReference>
<dbReference type="Gene3D" id="1.10.730.10">
    <property type="entry name" value="Isoleucyl-tRNA Synthetase, Domain 1"/>
    <property type="match status" value="1"/>
</dbReference>
<dbReference type="InterPro" id="IPR023457">
    <property type="entry name" value="Met-tRNA_synth_2"/>
</dbReference>
<evidence type="ECO:0000256" key="3">
    <source>
        <dbReference type="ARBA" id="ARBA00018753"/>
    </source>
</evidence>
<evidence type="ECO:0000256" key="9">
    <source>
        <dbReference type="ARBA" id="ARBA00030904"/>
    </source>
</evidence>
<gene>
    <name evidence="13" type="ORF">A2917_03525</name>
</gene>